<evidence type="ECO:0000256" key="1">
    <source>
        <dbReference type="ARBA" id="ARBA00022490"/>
    </source>
</evidence>
<evidence type="ECO:0000256" key="3">
    <source>
        <dbReference type="ARBA" id="ARBA00022679"/>
    </source>
</evidence>
<name>A0A420H1Q7_9PEZI</name>
<keyword evidence="3 5" id="KW-0808">Transferase</keyword>
<keyword evidence="1 5" id="KW-0963">Cytoplasm</keyword>
<feature type="region of interest" description="Disordered" evidence="6">
    <location>
        <begin position="1"/>
        <end position="36"/>
    </location>
</feature>
<reference evidence="7 8" key="1">
    <citation type="journal article" date="2018" name="BMC Genomics">
        <title>Comparative genome analyses reveal sequence features reflecting distinct modes of host-adaptation between dicot and monocot powdery mildew.</title>
        <authorList>
            <person name="Wu Y."/>
            <person name="Ma X."/>
            <person name="Pan Z."/>
            <person name="Kale S.D."/>
            <person name="Song Y."/>
            <person name="King H."/>
            <person name="Zhang Q."/>
            <person name="Presley C."/>
            <person name="Deng X."/>
            <person name="Wei C.I."/>
            <person name="Xiao S."/>
        </authorList>
    </citation>
    <scope>NUCLEOTIDE SEQUENCE [LARGE SCALE GENOMIC DNA]</scope>
    <source>
        <strain evidence="7">UCSC1</strain>
    </source>
</reference>
<feature type="binding site" evidence="5">
    <location>
        <position position="65"/>
    </location>
    <ligand>
        <name>S-adenosyl-L-methionine</name>
        <dbReference type="ChEBI" id="CHEBI:59789"/>
    </ligand>
</feature>
<feature type="binding site" evidence="5">
    <location>
        <position position="113"/>
    </location>
    <ligand>
        <name>S-adenosyl-L-methionine</name>
        <dbReference type="ChEBI" id="CHEBI:59789"/>
    </ligand>
</feature>
<dbReference type="EMBL" id="MCBR01022550">
    <property type="protein sequence ID" value="RKF51415.1"/>
    <property type="molecule type" value="Genomic_DNA"/>
</dbReference>
<evidence type="ECO:0000313" key="8">
    <source>
        <dbReference type="Proteomes" id="UP000285405"/>
    </source>
</evidence>
<dbReference type="Gene3D" id="3.40.50.150">
    <property type="entry name" value="Vaccinia Virus protein VP39"/>
    <property type="match status" value="1"/>
</dbReference>
<dbReference type="PANTHER" id="PTHR14614">
    <property type="entry name" value="HEPATOCELLULAR CARCINOMA-ASSOCIATED ANTIGEN"/>
    <property type="match status" value="1"/>
</dbReference>
<accession>A0A420H1Q7</accession>
<dbReference type="Pfam" id="PF10294">
    <property type="entry name" value="Methyltransf_16"/>
    <property type="match status" value="1"/>
</dbReference>
<protein>
    <recommendedName>
        <fullName evidence="5">Protein N-terminal and lysine N-methyltransferase EFM7</fullName>
        <ecNumber evidence="5">2.1.1.-</ecNumber>
    </recommendedName>
    <alternativeName>
        <fullName evidence="5">Elongation factor methyltransferase 7</fullName>
    </alternativeName>
</protein>
<dbReference type="PROSITE" id="PS51560">
    <property type="entry name" value="SAM_MT_NNT1"/>
    <property type="match status" value="1"/>
</dbReference>
<comment type="caution">
    <text evidence="7">The sequence shown here is derived from an EMBL/GenBank/DDBJ whole genome shotgun (WGS) entry which is preliminary data.</text>
</comment>
<organism evidence="7 8">
    <name type="scientific">Golovinomyces cichoracearum</name>
    <dbReference type="NCBI Taxonomy" id="62708"/>
    <lineage>
        <taxon>Eukaryota</taxon>
        <taxon>Fungi</taxon>
        <taxon>Dikarya</taxon>
        <taxon>Ascomycota</taxon>
        <taxon>Pezizomycotina</taxon>
        <taxon>Leotiomycetes</taxon>
        <taxon>Erysiphales</taxon>
        <taxon>Erysiphaceae</taxon>
        <taxon>Golovinomyces</taxon>
    </lineage>
</organism>
<dbReference type="EC" id="2.1.1.-" evidence="5"/>
<dbReference type="InterPro" id="IPR029063">
    <property type="entry name" value="SAM-dependent_MTases_sf"/>
</dbReference>
<dbReference type="PANTHER" id="PTHR14614:SF10">
    <property type="entry name" value="PROTEIN N-TERMINAL AND LYSINE N-METHYLTRANSFERASE EFM7"/>
    <property type="match status" value="1"/>
</dbReference>
<keyword evidence="2 5" id="KW-0489">Methyltransferase</keyword>
<dbReference type="InterPro" id="IPR019410">
    <property type="entry name" value="Methyltransf_16"/>
</dbReference>
<sequence>MNVPDFFDDQEQETDTASGFNIFSDPPGYYPSSPKSTRETYILTSGRAVNIQLVGHSPLWGHHLWNAGRVISRYFEKNEELVRGKTVLELGAGAGLPSLICAHLGAERVVVTDYPDLNLIDNLRLNIENFVDEFNNNNMDIMKDRIVVEGYCWGADCQILLDHLPSIQDEMRPGFDIIIMADILFNHSEHEKLVTTLQKTLKKNASATAFVFFTPYRPWLLDKDLSFFDLLQINHMKYEKILEEKMDQVMFKNDRGDEDLRKTVFGYIVKWKL</sequence>
<dbReference type="GO" id="GO:0005737">
    <property type="term" value="C:cytoplasm"/>
    <property type="evidence" value="ECO:0007669"/>
    <property type="project" value="UniProtKB-SubCell"/>
</dbReference>
<dbReference type="AlphaFoldDB" id="A0A420H1Q7"/>
<evidence type="ECO:0000256" key="5">
    <source>
        <dbReference type="HAMAP-Rule" id="MF_03223"/>
    </source>
</evidence>
<evidence type="ECO:0000313" key="7">
    <source>
        <dbReference type="EMBL" id="RKF51415.1"/>
    </source>
</evidence>
<keyword evidence="4 5" id="KW-0949">S-adenosyl-L-methionine</keyword>
<dbReference type="GO" id="GO:0032259">
    <property type="term" value="P:methylation"/>
    <property type="evidence" value="ECO:0007669"/>
    <property type="project" value="UniProtKB-KW"/>
</dbReference>
<evidence type="ECO:0000256" key="4">
    <source>
        <dbReference type="ARBA" id="ARBA00022691"/>
    </source>
</evidence>
<dbReference type="InterPro" id="IPR025784">
    <property type="entry name" value="EFM7"/>
</dbReference>
<gene>
    <name evidence="5" type="primary">EFM7</name>
    <name evidence="7" type="ORF">GcC1_225046</name>
</gene>
<comment type="function">
    <text evidence="5">S-adenosyl-L-methionine-dependent protein methyltransferase that trimethylates the N-terminal glycine 'Gly-2' of elongation factor 1-alpha, before also catalyzing the mono- and dimethylation of 'Lys-3'.</text>
</comment>
<dbReference type="OrthoDB" id="46564at2759"/>
<dbReference type="GO" id="GO:0071885">
    <property type="term" value="F:N-terminal protein N-methyltransferase activity"/>
    <property type="evidence" value="ECO:0007669"/>
    <property type="project" value="UniProtKB-UniRule"/>
</dbReference>
<dbReference type="Proteomes" id="UP000285405">
    <property type="component" value="Unassembled WGS sequence"/>
</dbReference>
<evidence type="ECO:0000256" key="6">
    <source>
        <dbReference type="SAM" id="MobiDB-lite"/>
    </source>
</evidence>
<dbReference type="SUPFAM" id="SSF53335">
    <property type="entry name" value="S-adenosyl-L-methionine-dependent methyltransferases"/>
    <property type="match status" value="1"/>
</dbReference>
<feature type="binding site" evidence="5">
    <location>
        <position position="181"/>
    </location>
    <ligand>
        <name>S-adenosyl-L-methionine</name>
        <dbReference type="ChEBI" id="CHEBI:59789"/>
    </ligand>
</feature>
<proteinExistence type="inferred from homology"/>
<feature type="compositionally biased region" description="Acidic residues" evidence="6">
    <location>
        <begin position="1"/>
        <end position="14"/>
    </location>
</feature>
<dbReference type="HAMAP" id="MF_03223">
    <property type="entry name" value="Methyltr_EFM7"/>
    <property type="match status" value="1"/>
</dbReference>
<comment type="subcellular location">
    <subcellularLocation>
        <location evidence="5">Cytoplasm</location>
    </subcellularLocation>
</comment>
<dbReference type="GO" id="GO:0016279">
    <property type="term" value="F:protein-lysine N-methyltransferase activity"/>
    <property type="evidence" value="ECO:0007669"/>
    <property type="project" value="UniProtKB-UniRule"/>
</dbReference>
<feature type="binding site" evidence="5">
    <location>
        <begin position="91"/>
        <end position="93"/>
    </location>
    <ligand>
        <name>S-adenosyl-L-methionine</name>
        <dbReference type="ChEBI" id="CHEBI:59789"/>
    </ligand>
</feature>
<evidence type="ECO:0000256" key="2">
    <source>
        <dbReference type="ARBA" id="ARBA00022603"/>
    </source>
</evidence>
<comment type="similarity">
    <text evidence="5">Belongs to the class I-like SAM-binding methyltransferase superfamily. EFM7 family.</text>
</comment>
<feature type="binding site" evidence="5">
    <location>
        <position position="153"/>
    </location>
    <ligand>
        <name>S-adenosyl-L-methionine</name>
        <dbReference type="ChEBI" id="CHEBI:59789"/>
    </ligand>
</feature>